<dbReference type="OrthoDB" id="7063376at2"/>
<name>A0A089WLD9_9PSED</name>
<evidence type="ECO:0000313" key="1">
    <source>
        <dbReference type="EMBL" id="AIR89416.1"/>
    </source>
</evidence>
<gene>
    <name evidence="1" type="ORF">LK03_09050</name>
</gene>
<accession>A0A089WLD9</accession>
<evidence type="ECO:0000313" key="2">
    <source>
        <dbReference type="Proteomes" id="UP000029493"/>
    </source>
</evidence>
<dbReference type="STRING" id="157783.LK03_09050"/>
<protein>
    <submittedName>
        <fullName evidence="1">Cation transporter</fullName>
    </submittedName>
</protein>
<proteinExistence type="predicted"/>
<dbReference type="KEGG" id="psw:LK03_09050"/>
<sequence length="101" mass="11239">MNLHQLHLEAIAGRVEELNLIGIEGGDYLLEACLDGKPHPLADAQGQRLRVRSVTEARELLQALPIESMNLVHWSVQDEMCGMGVHPEEDIKVAISPHPTW</sequence>
<dbReference type="RefSeq" id="WP_038412004.1">
    <property type="nucleotide sequence ID" value="NZ_CP009455.1"/>
</dbReference>
<organism evidence="1 2">
    <name type="scientific">Pseudomonas cremoricolorata</name>
    <dbReference type="NCBI Taxonomy" id="157783"/>
    <lineage>
        <taxon>Bacteria</taxon>
        <taxon>Pseudomonadati</taxon>
        <taxon>Pseudomonadota</taxon>
        <taxon>Gammaproteobacteria</taxon>
        <taxon>Pseudomonadales</taxon>
        <taxon>Pseudomonadaceae</taxon>
        <taxon>Pseudomonas</taxon>
    </lineage>
</organism>
<dbReference type="Proteomes" id="UP000029493">
    <property type="component" value="Chromosome"/>
</dbReference>
<dbReference type="AlphaFoldDB" id="A0A089WLD9"/>
<dbReference type="Pfam" id="PF20090">
    <property type="entry name" value="DUF6482"/>
    <property type="match status" value="1"/>
</dbReference>
<reference evidence="1 2" key="1">
    <citation type="submission" date="2014-09" db="EMBL/GenBank/DDBJ databases">
        <authorList>
            <person name="Chan K.-G."/>
        </authorList>
    </citation>
    <scope>NUCLEOTIDE SEQUENCE [LARGE SCALE GENOMIC DNA]</scope>
    <source>
        <strain evidence="1 2">ND07</strain>
    </source>
</reference>
<keyword evidence="2" id="KW-1185">Reference proteome</keyword>
<dbReference type="InterPro" id="IPR045508">
    <property type="entry name" value="DUF6482"/>
</dbReference>
<dbReference type="EMBL" id="CP009455">
    <property type="protein sequence ID" value="AIR89416.1"/>
    <property type="molecule type" value="Genomic_DNA"/>
</dbReference>